<evidence type="ECO:0000313" key="1">
    <source>
        <dbReference type="EMBL" id="KYP78847.1"/>
    </source>
</evidence>
<keyword evidence="2" id="KW-1185">Reference proteome</keyword>
<evidence type="ECO:0000313" key="2">
    <source>
        <dbReference type="Proteomes" id="UP000075243"/>
    </source>
</evidence>
<sequence length="69" mass="7935">MSKKGDESFKTYEQRWREMVAQVEPSLFDKKMVTMFINSLSGPYYDKMIGNTSTLFADIVTIAKESSKV</sequence>
<dbReference type="PANTHER" id="PTHR32108">
    <property type="entry name" value="DNA-DIRECTED RNA POLYMERASE SUBUNIT ALPHA"/>
    <property type="match status" value="1"/>
</dbReference>
<accession>A0A151UHQ4</accession>
<dbReference type="Gramene" id="C.cajan_47446.t">
    <property type="protein sequence ID" value="C.cajan_47446.t.cds1"/>
    <property type="gene ID" value="C.cajan_47446"/>
</dbReference>
<dbReference type="PANTHER" id="PTHR32108:SF9">
    <property type="entry name" value="REVERSE TRANSCRIPTASE RNASE H-LIKE DOMAIN-CONTAINING PROTEIN"/>
    <property type="match status" value="1"/>
</dbReference>
<dbReference type="EMBL" id="AGCT01063028">
    <property type="protein sequence ID" value="KYP78847.1"/>
    <property type="molecule type" value="Genomic_DNA"/>
</dbReference>
<dbReference type="Proteomes" id="UP000075243">
    <property type="component" value="Unassembled WGS sequence"/>
</dbReference>
<reference evidence="1" key="1">
    <citation type="journal article" date="2012" name="Nat. Biotechnol.">
        <title>Draft genome sequence of pigeonpea (Cajanus cajan), an orphan legume crop of resource-poor farmers.</title>
        <authorList>
            <person name="Varshney R.K."/>
            <person name="Chen W."/>
            <person name="Li Y."/>
            <person name="Bharti A.K."/>
            <person name="Saxena R.K."/>
            <person name="Schlueter J.A."/>
            <person name="Donoghue M.T."/>
            <person name="Azam S."/>
            <person name="Fan G."/>
            <person name="Whaley A.M."/>
            <person name="Farmer A.D."/>
            <person name="Sheridan J."/>
            <person name="Iwata A."/>
            <person name="Tuteja R."/>
            <person name="Penmetsa R.V."/>
            <person name="Wu W."/>
            <person name="Upadhyaya H.D."/>
            <person name="Yang S.P."/>
            <person name="Shah T."/>
            <person name="Saxena K.B."/>
            <person name="Michael T."/>
            <person name="McCombie W.R."/>
            <person name="Yang B."/>
            <person name="Zhang G."/>
            <person name="Yang H."/>
            <person name="Wang J."/>
            <person name="Spillane C."/>
            <person name="Cook D.R."/>
            <person name="May G.D."/>
            <person name="Xu X."/>
            <person name="Jackson S.A."/>
        </authorList>
    </citation>
    <scope>NUCLEOTIDE SEQUENCE [LARGE SCALE GENOMIC DNA]</scope>
</reference>
<name>A0A151UHQ4_CAJCA</name>
<gene>
    <name evidence="1" type="ORF">KK1_049379</name>
</gene>
<proteinExistence type="predicted"/>
<protein>
    <recommendedName>
        <fullName evidence="3">Retrotransposon gag domain-containing protein</fullName>
    </recommendedName>
</protein>
<dbReference type="AlphaFoldDB" id="A0A151UHQ4"/>
<organism evidence="1 2">
    <name type="scientific">Cajanus cajan</name>
    <name type="common">Pigeon pea</name>
    <name type="synonym">Cajanus indicus</name>
    <dbReference type="NCBI Taxonomy" id="3821"/>
    <lineage>
        <taxon>Eukaryota</taxon>
        <taxon>Viridiplantae</taxon>
        <taxon>Streptophyta</taxon>
        <taxon>Embryophyta</taxon>
        <taxon>Tracheophyta</taxon>
        <taxon>Spermatophyta</taxon>
        <taxon>Magnoliopsida</taxon>
        <taxon>eudicotyledons</taxon>
        <taxon>Gunneridae</taxon>
        <taxon>Pentapetalae</taxon>
        <taxon>rosids</taxon>
        <taxon>fabids</taxon>
        <taxon>Fabales</taxon>
        <taxon>Fabaceae</taxon>
        <taxon>Papilionoideae</taxon>
        <taxon>50 kb inversion clade</taxon>
        <taxon>NPAAA clade</taxon>
        <taxon>indigoferoid/millettioid clade</taxon>
        <taxon>Phaseoleae</taxon>
        <taxon>Cajanus</taxon>
    </lineage>
</organism>
<evidence type="ECO:0008006" key="3">
    <source>
        <dbReference type="Google" id="ProtNLM"/>
    </source>
</evidence>
<comment type="caution">
    <text evidence="1">The sequence shown here is derived from an EMBL/GenBank/DDBJ whole genome shotgun (WGS) entry which is preliminary data.</text>
</comment>